<organism evidence="12 13">
    <name type="scientific">Rhodohalobacter barkolensis</name>
    <dbReference type="NCBI Taxonomy" id="2053187"/>
    <lineage>
        <taxon>Bacteria</taxon>
        <taxon>Pseudomonadati</taxon>
        <taxon>Balneolota</taxon>
        <taxon>Balneolia</taxon>
        <taxon>Balneolales</taxon>
        <taxon>Balneolaceae</taxon>
        <taxon>Rhodohalobacter</taxon>
    </lineage>
</organism>
<evidence type="ECO:0000256" key="4">
    <source>
        <dbReference type="ARBA" id="ARBA00023125"/>
    </source>
</evidence>
<dbReference type="NCBIfam" id="NF001261">
    <property type="entry name" value="PRK00226.1-2"/>
    <property type="match status" value="1"/>
</dbReference>
<dbReference type="InterPro" id="IPR018151">
    <property type="entry name" value="TF_GreA/GreB_CS"/>
</dbReference>
<evidence type="ECO:0000256" key="8">
    <source>
        <dbReference type="HAMAP-Rule" id="MF_00105"/>
    </source>
</evidence>
<evidence type="ECO:0000256" key="5">
    <source>
        <dbReference type="ARBA" id="ARBA00023163"/>
    </source>
</evidence>
<dbReference type="PROSITE" id="PS00829">
    <property type="entry name" value="GREAB_1"/>
    <property type="match status" value="1"/>
</dbReference>
<dbReference type="GO" id="GO:0032784">
    <property type="term" value="P:regulation of DNA-templated transcription elongation"/>
    <property type="evidence" value="ECO:0007669"/>
    <property type="project" value="UniProtKB-UniRule"/>
</dbReference>
<dbReference type="GO" id="GO:0003746">
    <property type="term" value="F:translation elongation factor activity"/>
    <property type="evidence" value="ECO:0007669"/>
    <property type="project" value="UniProtKB-KW"/>
</dbReference>
<dbReference type="InterPro" id="IPR036805">
    <property type="entry name" value="Tscrpt_elong_fac_GreA/B_N_sf"/>
</dbReference>
<dbReference type="Proteomes" id="UP000233398">
    <property type="component" value="Unassembled WGS sequence"/>
</dbReference>
<keyword evidence="4 8" id="KW-0238">DNA-binding</keyword>
<evidence type="ECO:0000256" key="9">
    <source>
        <dbReference type="RuleBase" id="RU000556"/>
    </source>
</evidence>
<dbReference type="FunFam" id="1.10.287.180:FF:000001">
    <property type="entry name" value="Transcription elongation factor GreA"/>
    <property type="match status" value="1"/>
</dbReference>
<dbReference type="InterPro" id="IPR001437">
    <property type="entry name" value="Tscrpt_elong_fac_GreA/B_C"/>
</dbReference>
<comment type="similarity">
    <text evidence="1 8 9">Belongs to the GreA/GreB family.</text>
</comment>
<dbReference type="InterPro" id="IPR022691">
    <property type="entry name" value="Tscrpt_elong_fac_GreA/B_N"/>
</dbReference>
<dbReference type="Gene3D" id="1.10.287.180">
    <property type="entry name" value="Transcription elongation factor, GreA/GreB, N-terminal domain"/>
    <property type="match status" value="1"/>
</dbReference>
<keyword evidence="12" id="KW-0648">Protein biosynthesis</keyword>
<dbReference type="InterPro" id="IPR036953">
    <property type="entry name" value="GreA/GreB_C_sf"/>
</dbReference>
<dbReference type="PANTHER" id="PTHR30437:SF4">
    <property type="entry name" value="TRANSCRIPTION ELONGATION FACTOR GREA"/>
    <property type="match status" value="1"/>
</dbReference>
<dbReference type="FunFam" id="3.10.50.30:FF:000001">
    <property type="entry name" value="Transcription elongation factor GreA"/>
    <property type="match status" value="1"/>
</dbReference>
<keyword evidence="13" id="KW-1185">Reference proteome</keyword>
<accession>A0A2N0VKS0</accession>
<dbReference type="SUPFAM" id="SSF54534">
    <property type="entry name" value="FKBP-like"/>
    <property type="match status" value="1"/>
</dbReference>
<evidence type="ECO:0000313" key="13">
    <source>
        <dbReference type="Proteomes" id="UP000233398"/>
    </source>
</evidence>
<keyword evidence="12" id="KW-0251">Elongation factor</keyword>
<dbReference type="InterPro" id="IPR006359">
    <property type="entry name" value="Tscrpt_elong_fac_GreA"/>
</dbReference>
<reference evidence="12 13" key="1">
    <citation type="submission" date="2017-11" db="EMBL/GenBank/DDBJ databases">
        <title>Rhodohalobacter 15182 sp. nov., isolated from a salt lake.</title>
        <authorList>
            <person name="Han S."/>
        </authorList>
    </citation>
    <scope>NUCLEOTIDE SEQUENCE [LARGE SCALE GENOMIC DNA]</scope>
    <source>
        <strain evidence="12 13">15182</strain>
    </source>
</reference>
<dbReference type="PIRSF" id="PIRSF006092">
    <property type="entry name" value="GreA_GreB"/>
    <property type="match status" value="1"/>
</dbReference>
<feature type="domain" description="Transcription elongation factor GreA/GreB C-terminal" evidence="10">
    <location>
        <begin position="86"/>
        <end position="157"/>
    </location>
</feature>
<keyword evidence="8" id="KW-0175">Coiled coil</keyword>
<dbReference type="NCBIfam" id="TIGR01462">
    <property type="entry name" value="greA"/>
    <property type="match status" value="1"/>
</dbReference>
<protein>
    <recommendedName>
        <fullName evidence="2 8">Transcription elongation factor GreA</fullName>
    </recommendedName>
    <alternativeName>
        <fullName evidence="7 8">Transcript cleavage factor GreA</fullName>
    </alternativeName>
</protein>
<evidence type="ECO:0000259" key="11">
    <source>
        <dbReference type="Pfam" id="PF03449"/>
    </source>
</evidence>
<dbReference type="Gene3D" id="3.10.50.30">
    <property type="entry name" value="Transcription elongation factor, GreA/GreB, C-terminal domain"/>
    <property type="match status" value="1"/>
</dbReference>
<evidence type="ECO:0000256" key="2">
    <source>
        <dbReference type="ARBA" id="ARBA00013729"/>
    </source>
</evidence>
<sequence length="159" mass="17806">MSMKKNYLSKEGYEKLDRELRDLKTRGRKEIAEEISEARAKGDLSENAEYDAAKEAQGLLEKRIAELENTLATSSIIDDRDIDDTKAYLLSTVTILNKKTNKEMKYTLVSKDEADFKAGKISVDSPIGQGILGKEVGDIVKIDVPAGKLELEIKKIERL</sequence>
<dbReference type="AlphaFoldDB" id="A0A2N0VKS0"/>
<evidence type="ECO:0000256" key="6">
    <source>
        <dbReference type="ARBA" id="ARBA00024916"/>
    </source>
</evidence>
<dbReference type="PANTHER" id="PTHR30437">
    <property type="entry name" value="TRANSCRIPTION ELONGATION FACTOR GREA"/>
    <property type="match status" value="1"/>
</dbReference>
<dbReference type="Pfam" id="PF01272">
    <property type="entry name" value="GreA_GreB"/>
    <property type="match status" value="1"/>
</dbReference>
<name>A0A2N0VKS0_9BACT</name>
<dbReference type="InterPro" id="IPR028624">
    <property type="entry name" value="Tscrpt_elong_fac_GreA/B"/>
</dbReference>
<evidence type="ECO:0000313" key="12">
    <source>
        <dbReference type="EMBL" id="PKD44793.1"/>
    </source>
</evidence>
<dbReference type="NCBIfam" id="NF001263">
    <property type="entry name" value="PRK00226.1-4"/>
    <property type="match status" value="1"/>
</dbReference>
<dbReference type="HAMAP" id="MF_00105">
    <property type="entry name" value="GreA_GreB"/>
    <property type="match status" value="1"/>
</dbReference>
<dbReference type="Pfam" id="PF03449">
    <property type="entry name" value="GreA_GreB_N"/>
    <property type="match status" value="1"/>
</dbReference>
<feature type="domain" description="Transcription elongation factor GreA/GreB N-terminal" evidence="11">
    <location>
        <begin position="6"/>
        <end position="76"/>
    </location>
</feature>
<dbReference type="GO" id="GO:0003677">
    <property type="term" value="F:DNA binding"/>
    <property type="evidence" value="ECO:0007669"/>
    <property type="project" value="UniProtKB-UniRule"/>
</dbReference>
<evidence type="ECO:0000259" key="10">
    <source>
        <dbReference type="Pfam" id="PF01272"/>
    </source>
</evidence>
<dbReference type="EMBL" id="PISP01000001">
    <property type="protein sequence ID" value="PKD44793.1"/>
    <property type="molecule type" value="Genomic_DNA"/>
</dbReference>
<proteinExistence type="inferred from homology"/>
<dbReference type="PROSITE" id="PS00830">
    <property type="entry name" value="GREAB_2"/>
    <property type="match status" value="1"/>
</dbReference>
<dbReference type="InterPro" id="IPR023459">
    <property type="entry name" value="Tscrpt_elong_fac_GreA/B_fam"/>
</dbReference>
<dbReference type="OrthoDB" id="9808774at2"/>
<evidence type="ECO:0000256" key="3">
    <source>
        <dbReference type="ARBA" id="ARBA00023015"/>
    </source>
</evidence>
<comment type="function">
    <text evidence="6 8 9">Necessary for efficient RNA polymerase transcription elongation past template-encoded arresting sites. The arresting sites in DNA have the property of trapping a certain fraction of elongating RNA polymerases that pass through, resulting in locked ternary complexes. Cleavage of the nascent transcript by cleavage factors such as GreA or GreB allows the resumption of elongation from the new 3'terminus. GreA releases sequences of 2 to 3 nucleotides.</text>
</comment>
<evidence type="ECO:0000256" key="1">
    <source>
        <dbReference type="ARBA" id="ARBA00008213"/>
    </source>
</evidence>
<keyword evidence="3 8" id="KW-0805">Transcription regulation</keyword>
<evidence type="ECO:0000256" key="7">
    <source>
        <dbReference type="ARBA" id="ARBA00030776"/>
    </source>
</evidence>
<dbReference type="GO" id="GO:0070063">
    <property type="term" value="F:RNA polymerase binding"/>
    <property type="evidence" value="ECO:0007669"/>
    <property type="project" value="InterPro"/>
</dbReference>
<comment type="caution">
    <text evidence="12">The sequence shown here is derived from an EMBL/GenBank/DDBJ whole genome shotgun (WGS) entry which is preliminary data.</text>
</comment>
<gene>
    <name evidence="8" type="primary">greA</name>
    <name evidence="12" type="ORF">CWD77_04840</name>
</gene>
<keyword evidence="5 8" id="KW-0804">Transcription</keyword>
<dbReference type="SUPFAM" id="SSF46557">
    <property type="entry name" value="GreA transcript cleavage protein, N-terminal domain"/>
    <property type="match status" value="1"/>
</dbReference>
<dbReference type="GO" id="GO:0006354">
    <property type="term" value="P:DNA-templated transcription elongation"/>
    <property type="evidence" value="ECO:0007669"/>
    <property type="project" value="TreeGrafter"/>
</dbReference>
<feature type="coiled-coil region" evidence="8">
    <location>
        <begin position="13"/>
        <end position="70"/>
    </location>
</feature>